<dbReference type="InterPro" id="IPR036890">
    <property type="entry name" value="HATPase_C_sf"/>
</dbReference>
<feature type="transmembrane region" description="Helical" evidence="1">
    <location>
        <begin position="85"/>
        <end position="105"/>
    </location>
</feature>
<dbReference type="EMBL" id="NFJX01000004">
    <property type="protein sequence ID" value="OUP20557.1"/>
    <property type="molecule type" value="Genomic_DNA"/>
</dbReference>
<evidence type="ECO:0000259" key="2">
    <source>
        <dbReference type="Pfam" id="PF06580"/>
    </source>
</evidence>
<dbReference type="GO" id="GO:0000155">
    <property type="term" value="F:phosphorelay sensor kinase activity"/>
    <property type="evidence" value="ECO:0007669"/>
    <property type="project" value="InterPro"/>
</dbReference>
<reference evidence="4" key="1">
    <citation type="submission" date="2017-04" db="EMBL/GenBank/DDBJ databases">
        <title>Function of individual gut microbiota members based on whole genome sequencing of pure cultures obtained from chicken caecum.</title>
        <authorList>
            <person name="Medvecky M."/>
            <person name="Cejkova D."/>
            <person name="Polansky O."/>
            <person name="Karasova D."/>
            <person name="Kubasova T."/>
            <person name="Cizek A."/>
            <person name="Rychlik I."/>
        </authorList>
    </citation>
    <scope>NUCLEOTIDE SEQUENCE [LARGE SCALE GENOMIC DNA]</scope>
    <source>
        <strain evidence="4">An199</strain>
    </source>
</reference>
<dbReference type="PANTHER" id="PTHR34220:SF7">
    <property type="entry name" value="SENSOR HISTIDINE KINASE YPDA"/>
    <property type="match status" value="1"/>
</dbReference>
<dbReference type="SUPFAM" id="SSF55874">
    <property type="entry name" value="ATPase domain of HSP90 chaperone/DNA topoisomerase II/histidine kinase"/>
    <property type="match status" value="1"/>
</dbReference>
<keyword evidence="1" id="KW-0472">Membrane</keyword>
<accession>A0A1Y4IJP9</accession>
<feature type="transmembrane region" description="Helical" evidence="1">
    <location>
        <begin position="7"/>
        <end position="25"/>
    </location>
</feature>
<keyword evidence="1" id="KW-1133">Transmembrane helix</keyword>
<keyword evidence="1" id="KW-0812">Transmembrane</keyword>
<evidence type="ECO:0000256" key="1">
    <source>
        <dbReference type="SAM" id="Phobius"/>
    </source>
</evidence>
<evidence type="ECO:0000313" key="4">
    <source>
        <dbReference type="Proteomes" id="UP000195950"/>
    </source>
</evidence>
<name>A0A1Y4IJP9_PARDI</name>
<organism evidence="3 4">
    <name type="scientific">Parabacteroides distasonis</name>
    <dbReference type="NCBI Taxonomy" id="823"/>
    <lineage>
        <taxon>Bacteria</taxon>
        <taxon>Pseudomonadati</taxon>
        <taxon>Bacteroidota</taxon>
        <taxon>Bacteroidia</taxon>
        <taxon>Bacteroidales</taxon>
        <taxon>Tannerellaceae</taxon>
        <taxon>Parabacteroides</taxon>
    </lineage>
</organism>
<dbReference type="GO" id="GO:0016020">
    <property type="term" value="C:membrane"/>
    <property type="evidence" value="ECO:0007669"/>
    <property type="project" value="InterPro"/>
</dbReference>
<gene>
    <name evidence="3" type="ORF">B5F32_06445</name>
</gene>
<evidence type="ECO:0000313" key="3">
    <source>
        <dbReference type="EMBL" id="OUP20557.1"/>
    </source>
</evidence>
<feature type="transmembrane region" description="Helical" evidence="1">
    <location>
        <begin position="45"/>
        <end position="65"/>
    </location>
</feature>
<keyword evidence="3" id="KW-0418">Kinase</keyword>
<dbReference type="PANTHER" id="PTHR34220">
    <property type="entry name" value="SENSOR HISTIDINE KINASE YPDA"/>
    <property type="match status" value="1"/>
</dbReference>
<dbReference type="RefSeq" id="WP_087343332.1">
    <property type="nucleotide sequence ID" value="NZ_CP103178.1"/>
</dbReference>
<protein>
    <submittedName>
        <fullName evidence="3">Histidine kinase</fullName>
    </submittedName>
</protein>
<dbReference type="InterPro" id="IPR050640">
    <property type="entry name" value="Bact_2-comp_sensor_kinase"/>
</dbReference>
<comment type="caution">
    <text evidence="3">The sequence shown here is derived from an EMBL/GenBank/DDBJ whole genome shotgun (WGS) entry which is preliminary data.</text>
</comment>
<proteinExistence type="predicted"/>
<feature type="domain" description="Signal transduction histidine kinase internal region" evidence="2">
    <location>
        <begin position="162"/>
        <end position="239"/>
    </location>
</feature>
<feature type="transmembrane region" description="Helical" evidence="1">
    <location>
        <begin position="117"/>
        <end position="135"/>
    </location>
</feature>
<dbReference type="Proteomes" id="UP000195950">
    <property type="component" value="Unassembled WGS sequence"/>
</dbReference>
<dbReference type="Pfam" id="PF06580">
    <property type="entry name" value="His_kinase"/>
    <property type="match status" value="1"/>
</dbReference>
<sequence length="346" mass="41039">MKIKYNFLSPLLMAILTICCLWIVTDVAYGVRMWELGVDAWIGRIKALAIILIGVSLSYLFFNYLANIFLDRSKERRSRPVFREYLWVVLFNLVVLNIGLYIVIYSINGTTYRWGEALMINAVAVPIFLLYYFLIRNNILAKRYSEKIVQLEKLRVDQLETQLKLLKMQYHPHFLFNALNTIYFLIDEENEEAIEAVELLSDLLRYQLYDINTKVTIEEEIDYLRTYIQFQRLRMTKRLQFEESFDSELTGQKIHPLLFLPLLENAFKYVGEAYWIQVSMRKEDSKVCFGVSNTFNPDSLEQRKGKGIGIDNLRKRLELLYPDKHELRIKKDNTRFRVELCIDLSE</sequence>
<dbReference type="AlphaFoldDB" id="A0A1Y4IJP9"/>
<dbReference type="Gene3D" id="3.30.565.10">
    <property type="entry name" value="Histidine kinase-like ATPase, C-terminal domain"/>
    <property type="match status" value="1"/>
</dbReference>
<keyword evidence="3" id="KW-0808">Transferase</keyword>
<dbReference type="InterPro" id="IPR010559">
    <property type="entry name" value="Sig_transdc_His_kin_internal"/>
</dbReference>